<keyword evidence="1" id="KW-0378">Hydrolase</keyword>
<dbReference type="EMBL" id="CP002336">
    <property type="protein sequence ID" value="ADU84119.1"/>
    <property type="molecule type" value="Genomic_DNA"/>
</dbReference>
<dbReference type="eggNOG" id="ENOG502Z7V5">
    <property type="taxonomic scope" value="Bacteria"/>
</dbReference>
<dbReference type="Gene3D" id="3.40.91.80">
    <property type="match status" value="1"/>
</dbReference>
<dbReference type="InterPro" id="IPR021191">
    <property type="entry name" value="Restrct_endonuc_II_DpnII"/>
</dbReference>
<dbReference type="HOGENOM" id="CLU_089327_0_0_7"/>
<comment type="catalytic activity">
    <reaction evidence="1">
        <text>Endonucleolytic cleavage of DNA to give specific double-stranded fragments with terminal 5'-phosphates.</text>
        <dbReference type="EC" id="3.1.21.4"/>
    </reaction>
</comment>
<proteinExistence type="inferred from homology"/>
<evidence type="ECO:0000313" key="3">
    <source>
        <dbReference type="EMBL" id="ADU84119.1"/>
    </source>
</evidence>
<dbReference type="EC" id="3.1.21.4" evidence="1"/>
<dbReference type="PATRIC" id="fig|907239.3.peg.90"/>
<dbReference type="GO" id="GO:0009307">
    <property type="term" value="P:DNA restriction-modification system"/>
    <property type="evidence" value="ECO:0007669"/>
    <property type="project" value="UniProtKB-UniRule"/>
</dbReference>
<organism evidence="3 4">
    <name type="scientific">Helicobacter pylori (strain SouthAfrica7)</name>
    <dbReference type="NCBI Taxonomy" id="907239"/>
    <lineage>
        <taxon>Bacteria</taxon>
        <taxon>Pseudomonadati</taxon>
        <taxon>Campylobacterota</taxon>
        <taxon>Epsilonproteobacteria</taxon>
        <taxon>Campylobacterales</taxon>
        <taxon>Helicobacteraceae</taxon>
        <taxon>Helicobacter</taxon>
    </lineage>
</organism>
<dbReference type="AlphaFoldDB" id="E8QTU2"/>
<dbReference type="InterPro" id="IPR011335">
    <property type="entry name" value="Restrct_endonuc-II-like"/>
</dbReference>
<protein>
    <recommendedName>
        <fullName evidence="1">Type-2 restriction enzyme</fullName>
        <ecNumber evidence="1">3.1.21.4</ecNumber>
    </recommendedName>
</protein>
<evidence type="ECO:0000256" key="1">
    <source>
        <dbReference type="PIRNR" id="PIRNR016080"/>
    </source>
</evidence>
<dbReference type="GO" id="GO:0003677">
    <property type="term" value="F:DNA binding"/>
    <property type="evidence" value="ECO:0007669"/>
    <property type="project" value="UniProtKB-UniRule"/>
</dbReference>
<keyword evidence="1" id="KW-0680">Restriction system</keyword>
<feature type="domain" description="Restriction endonuclease type II DpnII-like" evidence="2">
    <location>
        <begin position="22"/>
        <end position="286"/>
    </location>
</feature>
<dbReference type="InterPro" id="IPR007637">
    <property type="entry name" value="Restrct_endonuc_II_DpnII-like"/>
</dbReference>
<evidence type="ECO:0000259" key="2">
    <source>
        <dbReference type="Pfam" id="PF04556"/>
    </source>
</evidence>
<sequence>MQKHIYKRKTLKRSKMKNHLPFDTFLKSLKISNRTLDFFTDWQKCLKNKNEISIALNHLNFLLGKDTKELKNCIKSLFKEYPKAFNVLNILIAVRDKNDLVLDVSGNFYPLCSYFENDEKIYEFICQTGLEQIFRNRDIKDLNDFVLGIEVGLDSNARKNRSGKAMENYLSSLFMHAQLNFREQVNIKDFKDLCQAFGDDIKKFDFVIFDREKTYFIEANFYTISGNKLNGVARSYQDLALKFETFPNYEFIWITDGIGWLDAKNNLQEAYKFVEIYNLSHVNDFISKVQNGNHAF</sequence>
<dbReference type="InterPro" id="IPR038365">
    <property type="entry name" value="EcoRII_C_sf"/>
</dbReference>
<evidence type="ECO:0000313" key="4">
    <source>
        <dbReference type="Proteomes" id="UP000007467"/>
    </source>
</evidence>
<gene>
    <name evidence="3" type="ordered locus">HPSA_00475</name>
</gene>
<dbReference type="KEGG" id="hes:HPSA_00475"/>
<dbReference type="Proteomes" id="UP000007467">
    <property type="component" value="Chromosome"/>
</dbReference>
<dbReference type="PIRSF" id="PIRSF016080">
    <property type="entry name" value="Restrict_endonuc_II_DpmII"/>
    <property type="match status" value="1"/>
</dbReference>
<reference evidence="3 4" key="2">
    <citation type="journal article" date="2013" name="Genome Announc.">
        <title>Genome Sequences of Three hpAfrica2 Strains of Helicobacter pylori.</title>
        <authorList>
            <person name="Duncan S.S."/>
            <person name="Bertoli M.T."/>
            <person name="Kersulyte D."/>
            <person name="Valk P.L."/>
            <person name="Tamma S."/>
            <person name="Segal I."/>
            <person name="McClain M.S."/>
            <person name="Cover T.L."/>
            <person name="Berg D.E."/>
        </authorList>
    </citation>
    <scope>NUCLEOTIDE SEQUENCE [LARGE SCALE GENOMIC DNA]</scope>
    <source>
        <strain evidence="3 4">SouthAfrica7</strain>
    </source>
</reference>
<keyword evidence="1" id="KW-0255">Endonuclease</keyword>
<dbReference type="Pfam" id="PF04556">
    <property type="entry name" value="DpnII"/>
    <property type="match status" value="1"/>
</dbReference>
<reference evidence="4" key="1">
    <citation type="submission" date="2010-11" db="EMBL/GenBank/DDBJ databases">
        <title>Genome sequence of Helicobacter pylori strain SouthAfrica7.</title>
        <authorList>
            <person name="Kersulyte D."/>
            <person name="Segal I."/>
            <person name="Mistry R."/>
            <person name="Berg D.E."/>
        </authorList>
    </citation>
    <scope>NUCLEOTIDE SEQUENCE [LARGE SCALE GENOMIC DNA]</scope>
    <source>
        <strain evidence="4">SouthAfrica7</strain>
    </source>
</reference>
<accession>E8QTU2</accession>
<name>E8QTU2_HELPW</name>
<dbReference type="SUPFAM" id="SSF52980">
    <property type="entry name" value="Restriction endonuclease-like"/>
    <property type="match status" value="1"/>
</dbReference>
<comment type="similarity">
    <text evidence="1">Belongs to the DpnII type II restriction endonuclease family.</text>
</comment>
<keyword evidence="1" id="KW-0540">Nuclease</keyword>
<dbReference type="GO" id="GO:0009036">
    <property type="term" value="F:type II site-specific deoxyribonuclease activity"/>
    <property type="evidence" value="ECO:0007669"/>
    <property type="project" value="UniProtKB-UniRule"/>
</dbReference>
<comment type="function">
    <text evidence="1">A P subtype restriction enzyme that recognizes the double-stranded unmethylated sequence 5'-GATC-3'.</text>
</comment>
<dbReference type="REBASE" id="31486">
    <property type="entry name" value="HpySA7ORF480P"/>
</dbReference>